<dbReference type="Pfam" id="PF13472">
    <property type="entry name" value="Lipase_GDSL_2"/>
    <property type="match status" value="1"/>
</dbReference>
<dbReference type="InterPro" id="IPR013830">
    <property type="entry name" value="SGNH_hydro"/>
</dbReference>
<accession>A0A0B4N0V1</accession>
<proteinExistence type="predicted"/>
<evidence type="ECO:0000259" key="1">
    <source>
        <dbReference type="Pfam" id="PF13472"/>
    </source>
</evidence>
<organism evidence="3">
    <name type="scientific">uncultured bacterium Ad_091_F22_contig1</name>
    <dbReference type="NCBI Taxonomy" id="1489283"/>
    <lineage>
        <taxon>Bacteria</taxon>
        <taxon>environmental samples</taxon>
    </lineage>
</organism>
<dbReference type="EMBL" id="KJ631381">
    <property type="protein sequence ID" value="AIF25953.1"/>
    <property type="molecule type" value="Genomic_DNA"/>
</dbReference>
<name>A0A0B4N0V1_9BACT</name>
<protein>
    <recommendedName>
        <fullName evidence="4">GDSL family lipase</fullName>
    </recommendedName>
</protein>
<dbReference type="AlphaFoldDB" id="A0A0B4N0V1"/>
<feature type="domain" description="Carbohydrate esterase 2 N-terminal" evidence="2">
    <location>
        <begin position="15"/>
        <end position="101"/>
    </location>
</feature>
<feature type="domain" description="SGNH hydrolase-type esterase" evidence="1">
    <location>
        <begin position="131"/>
        <end position="324"/>
    </location>
</feature>
<evidence type="ECO:0000313" key="3">
    <source>
        <dbReference type="EMBL" id="AIF25953.1"/>
    </source>
</evidence>
<reference evidence="3" key="1">
    <citation type="submission" date="2014-03" db="EMBL/GenBank/DDBJ databases">
        <title>A sequence of cellulolytic fosmid clone of goat rumen metagenome.</title>
        <authorList>
            <person name="Lee K.-T."/>
            <person name="Kim J.-Y."/>
            <person name="Kim Y.-J."/>
            <person name="Ahn J.-H."/>
            <person name="Park M.-N."/>
            <person name="Kim J.-H."/>
            <person name="Kim T.-H."/>
        </authorList>
    </citation>
    <scope>NUCLEOTIDE SEQUENCE</scope>
</reference>
<dbReference type="Gene3D" id="3.40.50.1110">
    <property type="entry name" value="SGNH hydrolase"/>
    <property type="match status" value="1"/>
</dbReference>
<dbReference type="Gene3D" id="2.60.120.260">
    <property type="entry name" value="Galactose-binding domain-like"/>
    <property type="match status" value="1"/>
</dbReference>
<dbReference type="SUPFAM" id="SSF52266">
    <property type="entry name" value="SGNH hydrolase"/>
    <property type="match status" value="1"/>
</dbReference>
<dbReference type="PANTHER" id="PTHR37834">
    <property type="entry name" value="GDSL-LIKE LIPASE/ACYLHYDROLASE DOMAIN PROTEIN (AFU_ORTHOLOGUE AFUA_2G00620)"/>
    <property type="match status" value="1"/>
</dbReference>
<dbReference type="InterPro" id="IPR036514">
    <property type="entry name" value="SGNH_hydro_sf"/>
</dbReference>
<sequence>MQRIALPDARFLPLGRHDPRENEARLWWSGSGVRVRLACTVLEADIVSSAANHATWMGVLMDGAPVARFPLRPGAHRYLLLAGMDADFSHEVSIIRDSQLSYDEAGPVILEAVYTDGEPVFPQEKPLLIEFIGDSLTVGEGCLGPETAEEWRMVWISHMPAFPSLVAQAMNAEKRVIALGGWGAARSFDNQPASHIGRIYDQLCEPTPGGGVPVDFPERPADAVVINLGTNDASAFAGMAEAEKREAEKELRFRAAELMAKARARNPKAAILWAYGLCGRQVEDILRAAVEDRRLAGDEKTAYLSLTPAASNGSRMHPSREAHRLAAQEIEEALRGMLRKG</sequence>
<dbReference type="Pfam" id="PF17996">
    <property type="entry name" value="CE2_N"/>
    <property type="match status" value="1"/>
</dbReference>
<evidence type="ECO:0000259" key="2">
    <source>
        <dbReference type="Pfam" id="PF17996"/>
    </source>
</evidence>
<dbReference type="InterPro" id="IPR040794">
    <property type="entry name" value="CE2_N"/>
</dbReference>
<dbReference type="PANTHER" id="PTHR37834:SF2">
    <property type="entry name" value="ESTERASE, SGNH HYDROLASE-TYPE"/>
    <property type="match status" value="1"/>
</dbReference>
<evidence type="ECO:0008006" key="4">
    <source>
        <dbReference type="Google" id="ProtNLM"/>
    </source>
</evidence>
<dbReference type="InterPro" id="IPR052762">
    <property type="entry name" value="PCW_deacetylase/CE"/>
</dbReference>